<dbReference type="Proteomes" id="UP000078200">
    <property type="component" value="Unassembled WGS sequence"/>
</dbReference>
<dbReference type="AlphaFoldDB" id="A0A1A9VR27"/>
<dbReference type="EnsemblMetazoa" id="GAUT044835-RA">
    <property type="protein sequence ID" value="GAUT044835-PA"/>
    <property type="gene ID" value="GAUT044835"/>
</dbReference>
<organism evidence="1 2">
    <name type="scientific">Glossina austeni</name>
    <name type="common">Savannah tsetse fly</name>
    <dbReference type="NCBI Taxonomy" id="7395"/>
    <lineage>
        <taxon>Eukaryota</taxon>
        <taxon>Metazoa</taxon>
        <taxon>Ecdysozoa</taxon>
        <taxon>Arthropoda</taxon>
        <taxon>Hexapoda</taxon>
        <taxon>Insecta</taxon>
        <taxon>Pterygota</taxon>
        <taxon>Neoptera</taxon>
        <taxon>Endopterygota</taxon>
        <taxon>Diptera</taxon>
        <taxon>Brachycera</taxon>
        <taxon>Muscomorpha</taxon>
        <taxon>Hippoboscoidea</taxon>
        <taxon>Glossinidae</taxon>
        <taxon>Glossina</taxon>
    </lineage>
</organism>
<sequence length="111" mass="12591">MKVLGKLDYFIELDDQRSWNMQTSLLHFILIPLVTGTPSAKTGSLYQMMTDAPFIEGTRVPDTLEDNSKTWRNARVINNQLVPYSAGYSQKKKTEIDALLHEMAMGVINDL</sequence>
<name>A0A1A9VR27_GLOAU</name>
<accession>A0A1A9VR27</accession>
<proteinExistence type="predicted"/>
<keyword evidence="2" id="KW-1185">Reference proteome</keyword>
<reference evidence="1" key="1">
    <citation type="submission" date="2020-05" db="UniProtKB">
        <authorList>
            <consortium name="EnsemblMetazoa"/>
        </authorList>
    </citation>
    <scope>IDENTIFICATION</scope>
    <source>
        <strain evidence="1">TTRI</strain>
    </source>
</reference>
<evidence type="ECO:0000313" key="2">
    <source>
        <dbReference type="Proteomes" id="UP000078200"/>
    </source>
</evidence>
<evidence type="ECO:0000313" key="1">
    <source>
        <dbReference type="EnsemblMetazoa" id="GAUT044835-PA"/>
    </source>
</evidence>
<dbReference type="VEuPathDB" id="VectorBase:GAUT044835"/>
<protein>
    <submittedName>
        <fullName evidence="1">Uncharacterized protein</fullName>
    </submittedName>
</protein>